<accession>A0AAW0FIE5</accession>
<evidence type="ECO:0000313" key="3">
    <source>
        <dbReference type="Proteomes" id="UP001385951"/>
    </source>
</evidence>
<gene>
    <name evidence="2" type="ORF">QCA50_016143</name>
</gene>
<name>A0AAW0FIE5_9APHY</name>
<dbReference type="EMBL" id="JASBNA010000046">
    <property type="protein sequence ID" value="KAK7680833.1"/>
    <property type="molecule type" value="Genomic_DNA"/>
</dbReference>
<proteinExistence type="predicted"/>
<comment type="caution">
    <text evidence="2">The sequence shown here is derived from an EMBL/GenBank/DDBJ whole genome shotgun (WGS) entry which is preliminary data.</text>
</comment>
<dbReference type="AlphaFoldDB" id="A0AAW0FIE5"/>
<dbReference type="Proteomes" id="UP001385951">
    <property type="component" value="Unassembled WGS sequence"/>
</dbReference>
<evidence type="ECO:0000313" key="2">
    <source>
        <dbReference type="EMBL" id="KAK7680833.1"/>
    </source>
</evidence>
<feature type="compositionally biased region" description="Polar residues" evidence="1">
    <location>
        <begin position="244"/>
        <end position="257"/>
    </location>
</feature>
<keyword evidence="3" id="KW-1185">Reference proteome</keyword>
<protein>
    <submittedName>
        <fullName evidence="2">Uncharacterized protein</fullName>
    </submittedName>
</protein>
<sequence length="276" mass="30487">MYQIPFGGEYRNGLFVPDSSDWDIRCKAAAYTGYIIDYNYSTPSEFIIIPDGVFSGCNVIALREGYKYSSGVITRCIASGADALVLGLTWYKTIDVVKESRRLHIKTGLSTLLIRNGSLQFLILLLLNATNVALNVLNIAAVTSASSFFFYINLSVSSMLVSRFLLDLRSVYLSGQGHDSLNSTSTIRFSDSIIGNIGAPLDTSVAFNAGDEHEIRENRIRYSNDPFSMMLELESMQESDESTTSETPAGTNVPPSRSDSEHQDHMRNNENVCIDP</sequence>
<organism evidence="2 3">
    <name type="scientific">Cerrena zonata</name>
    <dbReference type="NCBI Taxonomy" id="2478898"/>
    <lineage>
        <taxon>Eukaryota</taxon>
        <taxon>Fungi</taxon>
        <taxon>Dikarya</taxon>
        <taxon>Basidiomycota</taxon>
        <taxon>Agaricomycotina</taxon>
        <taxon>Agaricomycetes</taxon>
        <taxon>Polyporales</taxon>
        <taxon>Cerrenaceae</taxon>
        <taxon>Cerrena</taxon>
    </lineage>
</organism>
<feature type="region of interest" description="Disordered" evidence="1">
    <location>
        <begin position="235"/>
        <end position="276"/>
    </location>
</feature>
<feature type="compositionally biased region" description="Basic and acidic residues" evidence="1">
    <location>
        <begin position="258"/>
        <end position="268"/>
    </location>
</feature>
<evidence type="ECO:0000256" key="1">
    <source>
        <dbReference type="SAM" id="MobiDB-lite"/>
    </source>
</evidence>
<reference evidence="2 3" key="1">
    <citation type="submission" date="2022-09" db="EMBL/GenBank/DDBJ databases">
        <authorList>
            <person name="Palmer J.M."/>
        </authorList>
    </citation>
    <scope>NUCLEOTIDE SEQUENCE [LARGE SCALE GENOMIC DNA]</scope>
    <source>
        <strain evidence="2 3">DSM 7382</strain>
    </source>
</reference>